<keyword evidence="4" id="KW-0342">GTP-binding</keyword>
<dbReference type="InterPro" id="IPR035647">
    <property type="entry name" value="EFG_III/V"/>
</dbReference>
<sequence>MDKNGTDFDHLIQTLKDRLGTNAHAIQCPIGAQDAFDGIINIIEMKAYHFDGEPNEDYKEIPIPEELKDTAEIRSEVFFDALSHFDEDFFTKYAEGKELKVAGIKIVIRKATIADKFFPVLYGSTFKNKGVKLMIDAVIDYLPSLSDVAAIKGILPATSKGAERHSSDEEPFSALALKVMTDTFDGRLISFTVYTGDIGAIGGLKDTSTGDTLCDERHEVISEEMLSSEPVISLALESKTKADERKMSLGLLKTVEKDPTFRVSSDKETGQTIISGMAELHLDILIDHLKREFKVGTNVGGPQAAYMKQIKQHVIALSMLLLNLNQIELNDFITFYGARRGTYTMSFPRYEGAPKSVAEAFAGIYQKGRIIKE</sequence>
<keyword evidence="7" id="KW-1185">Reference proteome</keyword>
<evidence type="ECO:0000313" key="6">
    <source>
        <dbReference type="EMBL" id="OAD53807.1"/>
    </source>
</evidence>
<dbReference type="Gene3D" id="3.30.70.870">
    <property type="entry name" value="Elongation Factor G (Translational Gtpase), domain 3"/>
    <property type="match status" value="1"/>
</dbReference>
<keyword evidence="1" id="KW-0547">Nucleotide-binding</keyword>
<dbReference type="FunFam" id="3.30.70.870:FF:000001">
    <property type="entry name" value="Elongation factor G"/>
    <property type="match status" value="1"/>
</dbReference>
<dbReference type="InterPro" id="IPR009022">
    <property type="entry name" value="EFG_III"/>
</dbReference>
<dbReference type="EMBL" id="KQ765707">
    <property type="protein sequence ID" value="OAD53807.1"/>
    <property type="molecule type" value="Genomic_DNA"/>
</dbReference>
<dbReference type="AlphaFoldDB" id="A0A310S7H7"/>
<keyword evidence="3" id="KW-0648">Protein biosynthesis</keyword>
<dbReference type="InterPro" id="IPR027417">
    <property type="entry name" value="P-loop_NTPase"/>
</dbReference>
<evidence type="ECO:0000256" key="3">
    <source>
        <dbReference type="ARBA" id="ARBA00022917"/>
    </source>
</evidence>
<dbReference type="CDD" id="cd16262">
    <property type="entry name" value="EFG_III"/>
    <property type="match status" value="1"/>
</dbReference>
<dbReference type="SUPFAM" id="SSF52540">
    <property type="entry name" value="P-loop containing nucleoside triphosphate hydrolases"/>
    <property type="match status" value="1"/>
</dbReference>
<reference evidence="6 7" key="1">
    <citation type="submission" date="2015-07" db="EMBL/GenBank/DDBJ databases">
        <title>The genome of Eufriesea mexicana.</title>
        <authorList>
            <person name="Pan H."/>
            <person name="Kapheim K."/>
        </authorList>
    </citation>
    <scope>NUCLEOTIDE SEQUENCE [LARGE SCALE GENOMIC DNA]</scope>
    <source>
        <strain evidence="6">0111107269</strain>
        <tissue evidence="6">Whole body</tissue>
    </source>
</reference>
<keyword evidence="2 6" id="KW-0251">Elongation factor</keyword>
<dbReference type="InterPro" id="IPR009000">
    <property type="entry name" value="Transl_B-barrel_sf"/>
</dbReference>
<dbReference type="GO" id="GO:0005525">
    <property type="term" value="F:GTP binding"/>
    <property type="evidence" value="ECO:0007669"/>
    <property type="project" value="UniProtKB-KW"/>
</dbReference>
<dbReference type="Gene3D" id="2.40.30.10">
    <property type="entry name" value="Translation factors"/>
    <property type="match status" value="1"/>
</dbReference>
<protein>
    <submittedName>
        <fullName evidence="6">Elongation factor G</fullName>
    </submittedName>
</protein>
<evidence type="ECO:0000256" key="4">
    <source>
        <dbReference type="ARBA" id="ARBA00023134"/>
    </source>
</evidence>
<dbReference type="Pfam" id="PF14492">
    <property type="entry name" value="EFG_III"/>
    <property type="match status" value="1"/>
</dbReference>
<feature type="domain" description="Elongation Factor G" evidence="5">
    <location>
        <begin position="228"/>
        <end position="300"/>
    </location>
</feature>
<organism evidence="6 7">
    <name type="scientific">Eufriesea mexicana</name>
    <dbReference type="NCBI Taxonomy" id="516756"/>
    <lineage>
        <taxon>Eukaryota</taxon>
        <taxon>Metazoa</taxon>
        <taxon>Ecdysozoa</taxon>
        <taxon>Arthropoda</taxon>
        <taxon>Hexapoda</taxon>
        <taxon>Insecta</taxon>
        <taxon>Pterygota</taxon>
        <taxon>Neoptera</taxon>
        <taxon>Endopterygota</taxon>
        <taxon>Hymenoptera</taxon>
        <taxon>Apocrita</taxon>
        <taxon>Aculeata</taxon>
        <taxon>Apoidea</taxon>
        <taxon>Anthophila</taxon>
        <taxon>Apidae</taxon>
        <taxon>Eufriesea</taxon>
    </lineage>
</organism>
<dbReference type="Gene3D" id="3.40.50.300">
    <property type="entry name" value="P-loop containing nucleotide triphosphate hydrolases"/>
    <property type="match status" value="2"/>
</dbReference>
<dbReference type="SUPFAM" id="SSF50447">
    <property type="entry name" value="Translation proteins"/>
    <property type="match status" value="1"/>
</dbReference>
<dbReference type="OrthoDB" id="198619at2759"/>
<evidence type="ECO:0000256" key="1">
    <source>
        <dbReference type="ARBA" id="ARBA00022741"/>
    </source>
</evidence>
<proteinExistence type="predicted"/>
<gene>
    <name evidence="6" type="ORF">WN48_08988</name>
</gene>
<dbReference type="GO" id="GO:0032790">
    <property type="term" value="P:ribosome disassembly"/>
    <property type="evidence" value="ECO:0007669"/>
    <property type="project" value="TreeGrafter"/>
</dbReference>
<evidence type="ECO:0000313" key="7">
    <source>
        <dbReference type="Proteomes" id="UP000250275"/>
    </source>
</evidence>
<dbReference type="SUPFAM" id="SSF54980">
    <property type="entry name" value="EF-G C-terminal domain-like"/>
    <property type="match status" value="1"/>
</dbReference>
<dbReference type="PANTHER" id="PTHR43261:SF1">
    <property type="entry name" value="RIBOSOME-RELEASING FACTOR 2, MITOCHONDRIAL"/>
    <property type="match status" value="1"/>
</dbReference>
<dbReference type="PANTHER" id="PTHR43261">
    <property type="entry name" value="TRANSLATION ELONGATION FACTOR G-RELATED"/>
    <property type="match status" value="1"/>
</dbReference>
<accession>A0A310S7H7</accession>
<dbReference type="Proteomes" id="UP000250275">
    <property type="component" value="Unassembled WGS sequence"/>
</dbReference>
<dbReference type="InterPro" id="IPR041095">
    <property type="entry name" value="EFG_II"/>
</dbReference>
<evidence type="ECO:0000259" key="5">
    <source>
        <dbReference type="Pfam" id="PF14492"/>
    </source>
</evidence>
<evidence type="ECO:0000256" key="2">
    <source>
        <dbReference type="ARBA" id="ARBA00022768"/>
    </source>
</evidence>
<dbReference type="GO" id="GO:0003746">
    <property type="term" value="F:translation elongation factor activity"/>
    <property type="evidence" value="ECO:0007669"/>
    <property type="project" value="UniProtKB-KW"/>
</dbReference>
<name>A0A310S7H7_9HYME</name>